<keyword evidence="3" id="KW-1185">Reference proteome</keyword>
<name>A0A0R1NWH7_9LACO</name>
<reference evidence="2 3" key="1">
    <citation type="journal article" date="2015" name="Genome Announc.">
        <title>Expanding the biotechnology potential of lactobacilli through comparative genomics of 213 strains and associated genera.</title>
        <authorList>
            <person name="Sun Z."/>
            <person name="Harris H.M."/>
            <person name="McCann A."/>
            <person name="Guo C."/>
            <person name="Argimon S."/>
            <person name="Zhang W."/>
            <person name="Yang X."/>
            <person name="Jeffery I.B."/>
            <person name="Cooney J.C."/>
            <person name="Kagawa T.F."/>
            <person name="Liu W."/>
            <person name="Song Y."/>
            <person name="Salvetti E."/>
            <person name="Wrobel A."/>
            <person name="Rasinkangas P."/>
            <person name="Parkhill J."/>
            <person name="Rea M.C."/>
            <person name="O'Sullivan O."/>
            <person name="Ritari J."/>
            <person name="Douillard F.P."/>
            <person name="Paul Ross R."/>
            <person name="Yang R."/>
            <person name="Briner A.E."/>
            <person name="Felis G.E."/>
            <person name="de Vos W.M."/>
            <person name="Barrangou R."/>
            <person name="Klaenhammer T.R."/>
            <person name="Caufield P.W."/>
            <person name="Cui Y."/>
            <person name="Zhang H."/>
            <person name="O'Toole P.W."/>
        </authorList>
    </citation>
    <scope>NUCLEOTIDE SEQUENCE [LARGE SCALE GENOMIC DNA]</scope>
    <source>
        <strain evidence="2 3">DSM 19906</strain>
    </source>
</reference>
<proteinExistence type="predicted"/>
<dbReference type="Proteomes" id="UP000051439">
    <property type="component" value="Unassembled WGS sequence"/>
</dbReference>
<feature type="transmembrane region" description="Helical" evidence="1">
    <location>
        <begin position="91"/>
        <end position="113"/>
    </location>
</feature>
<dbReference type="RefSeq" id="WP_008856736.1">
    <property type="nucleotide sequence ID" value="NZ_AZEB01000010.1"/>
</dbReference>
<keyword evidence="1" id="KW-0812">Transmembrane</keyword>
<comment type="caution">
    <text evidence="2">The sequence shown here is derived from an EMBL/GenBank/DDBJ whole genome shotgun (WGS) entry which is preliminary data.</text>
</comment>
<dbReference type="PATRIC" id="fig|1423766.4.peg.403"/>
<keyword evidence="1" id="KW-0472">Membrane</keyword>
<accession>A0A0R1NWH7</accession>
<evidence type="ECO:0000313" key="2">
    <source>
        <dbReference type="EMBL" id="KRL22101.1"/>
    </source>
</evidence>
<feature type="transmembrane region" description="Helical" evidence="1">
    <location>
        <begin position="12"/>
        <end position="30"/>
    </location>
</feature>
<sequence>MTEPSKDNLTKSELIVLIIEYTLVLLSTLIPVISRTWTTIIYWLVFISVLIFTIQHHQHTKFKLKAATFPLIAYPCIQMPGLLAYDNSLNAVFVNLFLLLIMCWVGFSIYLYLKTKRAN</sequence>
<evidence type="ECO:0000313" key="3">
    <source>
        <dbReference type="Proteomes" id="UP000051439"/>
    </source>
</evidence>
<dbReference type="EMBL" id="AZEB01000010">
    <property type="protein sequence ID" value="KRL22101.1"/>
    <property type="molecule type" value="Genomic_DNA"/>
</dbReference>
<evidence type="ECO:0000256" key="1">
    <source>
        <dbReference type="SAM" id="Phobius"/>
    </source>
</evidence>
<feature type="transmembrane region" description="Helical" evidence="1">
    <location>
        <begin position="36"/>
        <end position="54"/>
    </location>
</feature>
<dbReference type="AlphaFoldDB" id="A0A0R1NWH7"/>
<protein>
    <submittedName>
        <fullName evidence="2">Uncharacterized protein</fullName>
    </submittedName>
</protein>
<organism evidence="2 3">
    <name type="scientific">Lentilactobacillus kisonensis DSM 19906 = JCM 15041</name>
    <dbReference type="NCBI Taxonomy" id="1423766"/>
    <lineage>
        <taxon>Bacteria</taxon>
        <taxon>Bacillati</taxon>
        <taxon>Bacillota</taxon>
        <taxon>Bacilli</taxon>
        <taxon>Lactobacillales</taxon>
        <taxon>Lactobacillaceae</taxon>
        <taxon>Lentilactobacillus</taxon>
    </lineage>
</organism>
<keyword evidence="1" id="KW-1133">Transmembrane helix</keyword>
<gene>
    <name evidence="2" type="ORF">FC98_GL000403</name>
</gene>